<comment type="caution">
    <text evidence="5">The sequence shown here is derived from an EMBL/GenBank/DDBJ whole genome shotgun (WGS) entry which is preliminary data.</text>
</comment>
<sequence>MKTTIYDIAKASGVSPSTVSKVLHQSGRMSEKTRQRVLAVIEELSYQPSMVASALKAKRTFTVGLVVSDITNPFCSSLAKSIEDVAITRGYNVIVASTDNDTDRQHKLIDMLLQKQVDGYIMSPFSEDDEDCSKILSSGRPVVLADRLMSKVRTWAVTSDNVAGGYLATTYLLNQGHRDIALFLEDPRLSSSAQRQRGYVTALHEQGIDVRPEWILSGHFGLDGGRSMLRQLSRVSVKPTAVFAANDLLAIGALQESFALQWRIPEELSIVGYDDIPVASMVHPPLTTVRQPVETMGRVAFDLLLEALEENASARDVVLLPPRLIERASAIAHPAPALR</sequence>
<dbReference type="AlphaFoldDB" id="A0A2T2WN54"/>
<keyword evidence="1" id="KW-0805">Transcription regulation</keyword>
<proteinExistence type="predicted"/>
<dbReference type="Gene3D" id="3.40.50.2300">
    <property type="match status" value="2"/>
</dbReference>
<dbReference type="EMBL" id="PXYV01000004">
    <property type="protein sequence ID" value="PSR23643.1"/>
    <property type="molecule type" value="Genomic_DNA"/>
</dbReference>
<dbReference type="InterPro" id="IPR028082">
    <property type="entry name" value="Peripla_BP_I"/>
</dbReference>
<evidence type="ECO:0000256" key="3">
    <source>
        <dbReference type="ARBA" id="ARBA00023163"/>
    </source>
</evidence>
<dbReference type="CDD" id="cd06267">
    <property type="entry name" value="PBP1_LacI_sugar_binding-like"/>
    <property type="match status" value="1"/>
</dbReference>
<evidence type="ECO:0000259" key="4">
    <source>
        <dbReference type="PROSITE" id="PS50932"/>
    </source>
</evidence>
<feature type="domain" description="HTH lacI-type" evidence="4">
    <location>
        <begin position="3"/>
        <end position="57"/>
    </location>
</feature>
<dbReference type="SMART" id="SM00354">
    <property type="entry name" value="HTH_LACI"/>
    <property type="match status" value="1"/>
</dbReference>
<evidence type="ECO:0000313" key="5">
    <source>
        <dbReference type="EMBL" id="PSR23643.1"/>
    </source>
</evidence>
<keyword evidence="2" id="KW-0238">DNA-binding</keyword>
<dbReference type="InterPro" id="IPR010982">
    <property type="entry name" value="Lambda_DNA-bd_dom_sf"/>
</dbReference>
<gene>
    <name evidence="5" type="ORF">C7B45_02425</name>
</gene>
<dbReference type="PROSITE" id="PS50932">
    <property type="entry name" value="HTH_LACI_2"/>
    <property type="match status" value="1"/>
</dbReference>
<accession>A0A2T2WN54</accession>
<dbReference type="Gene3D" id="1.10.260.40">
    <property type="entry name" value="lambda repressor-like DNA-binding domains"/>
    <property type="match status" value="1"/>
</dbReference>
<organism evidence="5 6">
    <name type="scientific">Sulfobacillus acidophilus</name>
    <dbReference type="NCBI Taxonomy" id="53633"/>
    <lineage>
        <taxon>Bacteria</taxon>
        <taxon>Bacillati</taxon>
        <taxon>Bacillota</taxon>
        <taxon>Clostridia</taxon>
        <taxon>Eubacteriales</taxon>
        <taxon>Clostridiales Family XVII. Incertae Sedis</taxon>
        <taxon>Sulfobacillus</taxon>
    </lineage>
</organism>
<dbReference type="Pfam" id="PF00356">
    <property type="entry name" value="LacI"/>
    <property type="match status" value="1"/>
</dbReference>
<dbReference type="Proteomes" id="UP000241848">
    <property type="component" value="Unassembled WGS sequence"/>
</dbReference>
<dbReference type="InterPro" id="IPR000843">
    <property type="entry name" value="HTH_LacI"/>
</dbReference>
<evidence type="ECO:0000256" key="2">
    <source>
        <dbReference type="ARBA" id="ARBA00023125"/>
    </source>
</evidence>
<dbReference type="PANTHER" id="PTHR30146:SF109">
    <property type="entry name" value="HTH-TYPE TRANSCRIPTIONAL REGULATOR GALS"/>
    <property type="match status" value="1"/>
</dbReference>
<dbReference type="PROSITE" id="PS00356">
    <property type="entry name" value="HTH_LACI_1"/>
    <property type="match status" value="1"/>
</dbReference>
<dbReference type="GO" id="GO:0000976">
    <property type="term" value="F:transcription cis-regulatory region binding"/>
    <property type="evidence" value="ECO:0007669"/>
    <property type="project" value="TreeGrafter"/>
</dbReference>
<evidence type="ECO:0000313" key="6">
    <source>
        <dbReference type="Proteomes" id="UP000241848"/>
    </source>
</evidence>
<dbReference type="CDD" id="cd01392">
    <property type="entry name" value="HTH_LacI"/>
    <property type="match status" value="1"/>
</dbReference>
<reference evidence="5 6" key="1">
    <citation type="journal article" date="2014" name="BMC Genomics">
        <title>Comparison of environmental and isolate Sulfobacillus genomes reveals diverse carbon, sulfur, nitrogen, and hydrogen metabolisms.</title>
        <authorList>
            <person name="Justice N.B."/>
            <person name="Norman A."/>
            <person name="Brown C.T."/>
            <person name="Singh A."/>
            <person name="Thomas B.C."/>
            <person name="Banfield J.F."/>
        </authorList>
    </citation>
    <scope>NUCLEOTIDE SEQUENCE [LARGE SCALE GENOMIC DNA]</scope>
    <source>
        <strain evidence="5">AMDSBA3</strain>
    </source>
</reference>
<dbReference type="GO" id="GO:0003700">
    <property type="term" value="F:DNA-binding transcription factor activity"/>
    <property type="evidence" value="ECO:0007669"/>
    <property type="project" value="TreeGrafter"/>
</dbReference>
<protein>
    <submittedName>
        <fullName evidence="5">LacI family transcriptional regulator</fullName>
    </submittedName>
</protein>
<keyword evidence="3" id="KW-0804">Transcription</keyword>
<name>A0A2T2WN54_9FIRM</name>
<dbReference type="PANTHER" id="PTHR30146">
    <property type="entry name" value="LACI-RELATED TRANSCRIPTIONAL REPRESSOR"/>
    <property type="match status" value="1"/>
</dbReference>
<dbReference type="Pfam" id="PF13377">
    <property type="entry name" value="Peripla_BP_3"/>
    <property type="match status" value="1"/>
</dbReference>
<dbReference type="SUPFAM" id="SSF47413">
    <property type="entry name" value="lambda repressor-like DNA-binding domains"/>
    <property type="match status" value="1"/>
</dbReference>
<dbReference type="InterPro" id="IPR046335">
    <property type="entry name" value="LacI/GalR-like_sensor"/>
</dbReference>
<dbReference type="SUPFAM" id="SSF53822">
    <property type="entry name" value="Periplasmic binding protein-like I"/>
    <property type="match status" value="1"/>
</dbReference>
<evidence type="ECO:0000256" key="1">
    <source>
        <dbReference type="ARBA" id="ARBA00023015"/>
    </source>
</evidence>